<name>A0A3V8XNC1_SALMO</name>
<gene>
    <name evidence="1" type="ORF">G3401_002622</name>
</gene>
<accession>A0A3V8XNC1</accession>
<protein>
    <submittedName>
        <fullName evidence="1">Uncharacterized protein</fullName>
    </submittedName>
</protein>
<dbReference type="AlphaFoldDB" id="A0A3V8XNC1"/>
<sequence length="269" mass="30207">MSNQRYEDEIRWRNDAINCLIRAINGLELNVDGQFLPDMVQEAIETVRSQRHTVLILSARQILEAAEFAGLDVCVDPVNDELDEEYCIRPGTIAGCPQEGLEPYEGLLIESLLYPEEGAVPLSGEQPFKEYEPVIDEGFLRQAAQCNGWPGELASRLLVAAEIGQWIVGKDIGLSSKTIAAIWLGAKSGRFSFPRDPLDFGRCWRLVEKVPAIREAFPRICAVYPPIAPYLEHWDELSQLYMAAIEAGTGKAPELYQRMIALQEQRDEN</sequence>
<organism evidence="1">
    <name type="scientific">Salmonella montevideo</name>
    <dbReference type="NCBI Taxonomy" id="115981"/>
    <lineage>
        <taxon>Bacteria</taxon>
        <taxon>Pseudomonadati</taxon>
        <taxon>Pseudomonadota</taxon>
        <taxon>Gammaproteobacteria</taxon>
        <taxon>Enterobacterales</taxon>
        <taxon>Enterobacteriaceae</taxon>
        <taxon>Salmonella</taxon>
    </lineage>
</organism>
<dbReference type="EMBL" id="DAARLW010000008">
    <property type="protein sequence ID" value="HAE2972314.1"/>
    <property type="molecule type" value="Genomic_DNA"/>
</dbReference>
<comment type="caution">
    <text evidence="1">The sequence shown here is derived from an EMBL/GenBank/DDBJ whole genome shotgun (WGS) entry which is preliminary data.</text>
</comment>
<reference evidence="1" key="2">
    <citation type="submission" date="2018-07" db="EMBL/GenBank/DDBJ databases">
        <authorList>
            <consortium name="NCBI Pathogen Detection Project"/>
        </authorList>
    </citation>
    <scope>NUCLEOTIDE SEQUENCE</scope>
    <source>
        <strain evidence="1">09-1991</strain>
    </source>
</reference>
<proteinExistence type="predicted"/>
<reference evidence="1" key="1">
    <citation type="journal article" date="2018" name="Genome Biol.">
        <title>SKESA: strategic k-mer extension for scrupulous assemblies.</title>
        <authorList>
            <person name="Souvorov A."/>
            <person name="Agarwala R."/>
            <person name="Lipman D.J."/>
        </authorList>
    </citation>
    <scope>NUCLEOTIDE SEQUENCE</scope>
    <source>
        <strain evidence="1">09-1991</strain>
    </source>
</reference>
<evidence type="ECO:0000313" key="1">
    <source>
        <dbReference type="EMBL" id="HAE2972314.1"/>
    </source>
</evidence>